<dbReference type="CDD" id="cd07377">
    <property type="entry name" value="WHTH_GntR"/>
    <property type="match status" value="1"/>
</dbReference>
<dbReference type="InterPro" id="IPR015421">
    <property type="entry name" value="PyrdxlP-dep_Trfase_major"/>
</dbReference>
<feature type="domain" description="HTH gntR-type" evidence="6">
    <location>
        <begin position="52"/>
        <end position="120"/>
    </location>
</feature>
<sequence>MGLTMVDTVAWWNVHSQASSGVHFEGDGVTHAEATPTRETALPVTLDRESHVPLAVQLADALRESASSGHLRGGDRLPSTRALAGRLGVSRTVTAAAYEQLHAEGWIVGKHGSGTYVTTSPPSARPEHRSAAARDELPPGRLALLPGVPWAEGLDRSAWRRAWRAASDTPPAVYLSRTGLGEYREVISEHLLRHRGLDAGTESVLATGGTTAAVIELAAAVLAPGDLVAVEEPGYQRAVQAFSRAGMRVAGVPVDEEGLRTDRIPPGARVVYCSPAHQYPMGCRMSASRRVELAELARDRDFLVVEDDYDGELRYDVAPLPLLASLAPDVVVHLGTTSKILTPTLGAGWMVAPPSVTRAVLEHRDLTGTRPSPAGQHVVVELARHGDLGRHLRRLRRELSDRRSILVDAFATAGVPVLGDDAGAHLVVPLPSAEDERERIAAGKRRGVLLDGLARHFATAPTAHGVLVGYAGCSRSELAECVPTLVDLTRMRHR</sequence>
<dbReference type="PROSITE" id="PS50949">
    <property type="entry name" value="HTH_GNTR"/>
    <property type="match status" value="1"/>
</dbReference>
<comment type="similarity">
    <text evidence="1">In the C-terminal section; belongs to the class-I pyridoxal-phosphate-dependent aminotransferase family.</text>
</comment>
<keyword evidence="7" id="KW-0808">Transferase</keyword>
<keyword evidence="4" id="KW-0238">DNA-binding</keyword>
<dbReference type="SUPFAM" id="SSF53383">
    <property type="entry name" value="PLP-dependent transferases"/>
    <property type="match status" value="1"/>
</dbReference>
<dbReference type="InterPro" id="IPR000524">
    <property type="entry name" value="Tscrpt_reg_HTH_GntR"/>
</dbReference>
<keyword evidence="7" id="KW-0032">Aminotransferase</keyword>
<keyword evidence="5" id="KW-0804">Transcription</keyword>
<dbReference type="EMBL" id="BAAALM010000007">
    <property type="protein sequence ID" value="GAA1204556.1"/>
    <property type="molecule type" value="Genomic_DNA"/>
</dbReference>
<dbReference type="Pfam" id="PF00155">
    <property type="entry name" value="Aminotran_1_2"/>
    <property type="match status" value="1"/>
</dbReference>
<dbReference type="InterPro" id="IPR004839">
    <property type="entry name" value="Aminotransferase_I/II_large"/>
</dbReference>
<evidence type="ECO:0000313" key="8">
    <source>
        <dbReference type="Proteomes" id="UP001500467"/>
    </source>
</evidence>
<dbReference type="CDD" id="cd00609">
    <property type="entry name" value="AAT_like"/>
    <property type="match status" value="1"/>
</dbReference>
<dbReference type="SMART" id="SM00345">
    <property type="entry name" value="HTH_GNTR"/>
    <property type="match status" value="1"/>
</dbReference>
<evidence type="ECO:0000313" key="7">
    <source>
        <dbReference type="EMBL" id="GAA1204556.1"/>
    </source>
</evidence>
<comment type="caution">
    <text evidence="7">The sequence shown here is derived from an EMBL/GenBank/DDBJ whole genome shotgun (WGS) entry which is preliminary data.</text>
</comment>
<evidence type="ECO:0000256" key="5">
    <source>
        <dbReference type="ARBA" id="ARBA00023163"/>
    </source>
</evidence>
<organism evidence="7 8">
    <name type="scientific">Prauserella alba</name>
    <dbReference type="NCBI Taxonomy" id="176898"/>
    <lineage>
        <taxon>Bacteria</taxon>
        <taxon>Bacillati</taxon>
        <taxon>Actinomycetota</taxon>
        <taxon>Actinomycetes</taxon>
        <taxon>Pseudonocardiales</taxon>
        <taxon>Pseudonocardiaceae</taxon>
        <taxon>Prauserella</taxon>
    </lineage>
</organism>
<dbReference type="PRINTS" id="PR00035">
    <property type="entry name" value="HTHGNTR"/>
</dbReference>
<evidence type="ECO:0000256" key="4">
    <source>
        <dbReference type="ARBA" id="ARBA00023125"/>
    </source>
</evidence>
<dbReference type="InterPro" id="IPR051446">
    <property type="entry name" value="HTH_trans_reg/aminotransferase"/>
</dbReference>
<keyword evidence="2" id="KW-0663">Pyridoxal phosphate</keyword>
<dbReference type="Gene3D" id="3.40.640.10">
    <property type="entry name" value="Type I PLP-dependent aspartate aminotransferase-like (Major domain)"/>
    <property type="match status" value="1"/>
</dbReference>
<dbReference type="Gene3D" id="1.10.10.10">
    <property type="entry name" value="Winged helix-like DNA-binding domain superfamily/Winged helix DNA-binding domain"/>
    <property type="match status" value="1"/>
</dbReference>
<dbReference type="Proteomes" id="UP001500467">
    <property type="component" value="Unassembled WGS sequence"/>
</dbReference>
<keyword evidence="8" id="KW-1185">Reference proteome</keyword>
<dbReference type="InterPro" id="IPR036390">
    <property type="entry name" value="WH_DNA-bd_sf"/>
</dbReference>
<protein>
    <submittedName>
        <fullName evidence="7">PLP-dependent aminotransferase family protein</fullName>
    </submittedName>
</protein>
<keyword evidence="3" id="KW-0805">Transcription regulation</keyword>
<dbReference type="Pfam" id="PF00392">
    <property type="entry name" value="GntR"/>
    <property type="match status" value="1"/>
</dbReference>
<dbReference type="InterPro" id="IPR036388">
    <property type="entry name" value="WH-like_DNA-bd_sf"/>
</dbReference>
<name>A0ABN1VE21_9PSEU</name>
<evidence type="ECO:0000256" key="2">
    <source>
        <dbReference type="ARBA" id="ARBA00022898"/>
    </source>
</evidence>
<dbReference type="SUPFAM" id="SSF46785">
    <property type="entry name" value="Winged helix' DNA-binding domain"/>
    <property type="match status" value="1"/>
</dbReference>
<evidence type="ECO:0000259" key="6">
    <source>
        <dbReference type="PROSITE" id="PS50949"/>
    </source>
</evidence>
<dbReference type="PANTHER" id="PTHR46577:SF1">
    <property type="entry name" value="HTH-TYPE TRANSCRIPTIONAL REGULATORY PROTEIN GABR"/>
    <property type="match status" value="1"/>
</dbReference>
<dbReference type="InterPro" id="IPR015424">
    <property type="entry name" value="PyrdxlP-dep_Trfase"/>
</dbReference>
<dbReference type="PANTHER" id="PTHR46577">
    <property type="entry name" value="HTH-TYPE TRANSCRIPTIONAL REGULATORY PROTEIN GABR"/>
    <property type="match status" value="1"/>
</dbReference>
<dbReference type="GO" id="GO:0008483">
    <property type="term" value="F:transaminase activity"/>
    <property type="evidence" value="ECO:0007669"/>
    <property type="project" value="UniProtKB-KW"/>
</dbReference>
<evidence type="ECO:0000256" key="3">
    <source>
        <dbReference type="ARBA" id="ARBA00023015"/>
    </source>
</evidence>
<proteinExistence type="inferred from homology"/>
<gene>
    <name evidence="7" type="ORF">GCM10009675_23620</name>
</gene>
<accession>A0ABN1VE21</accession>
<reference evidence="7 8" key="1">
    <citation type="journal article" date="2019" name="Int. J. Syst. Evol. Microbiol.">
        <title>The Global Catalogue of Microorganisms (GCM) 10K type strain sequencing project: providing services to taxonomists for standard genome sequencing and annotation.</title>
        <authorList>
            <consortium name="The Broad Institute Genomics Platform"/>
            <consortium name="The Broad Institute Genome Sequencing Center for Infectious Disease"/>
            <person name="Wu L."/>
            <person name="Ma J."/>
        </authorList>
    </citation>
    <scope>NUCLEOTIDE SEQUENCE [LARGE SCALE GENOMIC DNA]</scope>
    <source>
        <strain evidence="7 8">JCM 13022</strain>
    </source>
</reference>
<evidence type="ECO:0000256" key="1">
    <source>
        <dbReference type="ARBA" id="ARBA00005384"/>
    </source>
</evidence>